<feature type="active site" description="Acyl-thioester intermediate" evidence="6 8">
    <location>
        <position position="159"/>
    </location>
</feature>
<dbReference type="GO" id="GO:0005737">
    <property type="term" value="C:cytoplasm"/>
    <property type="evidence" value="ECO:0007669"/>
    <property type="project" value="UniProtKB-SubCell"/>
</dbReference>
<proteinExistence type="inferred from homology"/>
<dbReference type="PATRIC" id="fig|186490.8.peg.187"/>
<evidence type="ECO:0000256" key="3">
    <source>
        <dbReference type="ARBA" id="ARBA00022679"/>
    </source>
</evidence>
<keyword evidence="2 6" id="KW-0963">Cytoplasm</keyword>
<comment type="function">
    <text evidence="5 6 7">Catalyzes the transfer of endogenously produced octanoic acid from octanoyl-acyl-carrier-protein onto the lipoyl domains of lipoate-dependent enzymes. Lipoyl-ACP can also act as a substrate although octanoyl-ACP is likely to be the physiological substrate.</text>
</comment>
<dbReference type="PANTHER" id="PTHR10993:SF7">
    <property type="entry name" value="LIPOYLTRANSFERASE 2, MITOCHONDRIAL-RELATED"/>
    <property type="match status" value="1"/>
</dbReference>
<evidence type="ECO:0000256" key="2">
    <source>
        <dbReference type="ARBA" id="ARBA00022490"/>
    </source>
</evidence>
<dbReference type="SUPFAM" id="SSF55681">
    <property type="entry name" value="Class II aaRS and biotin synthetases"/>
    <property type="match status" value="1"/>
</dbReference>
<keyword evidence="3 6" id="KW-0808">Transferase</keyword>
<dbReference type="InterPro" id="IPR000544">
    <property type="entry name" value="Octanoyltransferase"/>
</dbReference>
<evidence type="ECO:0000259" key="11">
    <source>
        <dbReference type="PROSITE" id="PS51733"/>
    </source>
</evidence>
<dbReference type="EC" id="2.3.1.181" evidence="6 7"/>
<evidence type="ECO:0000256" key="4">
    <source>
        <dbReference type="ARBA" id="ARBA00023315"/>
    </source>
</evidence>
<dbReference type="GO" id="GO:0009249">
    <property type="term" value="P:protein lipoylation"/>
    <property type="evidence" value="ECO:0007669"/>
    <property type="project" value="InterPro"/>
</dbReference>
<evidence type="ECO:0000256" key="7">
    <source>
        <dbReference type="PIRNR" id="PIRNR016262"/>
    </source>
</evidence>
<evidence type="ECO:0000256" key="9">
    <source>
        <dbReference type="PIRSR" id="PIRSR016262-2"/>
    </source>
</evidence>
<dbReference type="EMBL" id="CP011787">
    <property type="protein sequence ID" value="AKZ65802.1"/>
    <property type="molecule type" value="Genomic_DNA"/>
</dbReference>
<dbReference type="UniPathway" id="UPA00538">
    <property type="reaction ID" value="UER00592"/>
</dbReference>
<evidence type="ECO:0000256" key="1">
    <source>
        <dbReference type="ARBA" id="ARBA00004821"/>
    </source>
</evidence>
<evidence type="ECO:0000313" key="13">
    <source>
        <dbReference type="Proteomes" id="UP000056466"/>
    </source>
</evidence>
<keyword evidence="4 6" id="KW-0012">Acyltransferase</keyword>
<dbReference type="FunFam" id="3.30.930.10:FF:000020">
    <property type="entry name" value="Octanoyltransferase"/>
    <property type="match status" value="1"/>
</dbReference>
<feature type="binding site" evidence="6 9">
    <location>
        <begin position="61"/>
        <end position="68"/>
    </location>
    <ligand>
        <name>substrate</name>
    </ligand>
</feature>
<feature type="binding site" evidence="6 9">
    <location>
        <begin position="128"/>
        <end position="130"/>
    </location>
    <ligand>
        <name>substrate</name>
    </ligand>
</feature>
<dbReference type="InterPro" id="IPR004143">
    <property type="entry name" value="BPL_LPL_catalytic"/>
</dbReference>
<evidence type="ECO:0000256" key="6">
    <source>
        <dbReference type="HAMAP-Rule" id="MF_00013"/>
    </source>
</evidence>
<dbReference type="PROSITE" id="PS51733">
    <property type="entry name" value="BPL_LPL_CATALYTIC"/>
    <property type="match status" value="1"/>
</dbReference>
<dbReference type="PIRSF" id="PIRSF016262">
    <property type="entry name" value="LPLase"/>
    <property type="match status" value="1"/>
</dbReference>
<evidence type="ECO:0000313" key="12">
    <source>
        <dbReference type="EMBL" id="AKZ65802.1"/>
    </source>
</evidence>
<dbReference type="PANTHER" id="PTHR10993">
    <property type="entry name" value="OCTANOYLTRANSFERASE"/>
    <property type="match status" value="1"/>
</dbReference>
<comment type="catalytic activity">
    <reaction evidence="6 7">
        <text>octanoyl-[ACP] + L-lysyl-[protein] = N(6)-octanoyl-L-lysyl-[protein] + holo-[ACP] + H(+)</text>
        <dbReference type="Rhea" id="RHEA:17665"/>
        <dbReference type="Rhea" id="RHEA-COMP:9636"/>
        <dbReference type="Rhea" id="RHEA-COMP:9685"/>
        <dbReference type="Rhea" id="RHEA-COMP:9752"/>
        <dbReference type="Rhea" id="RHEA-COMP:9928"/>
        <dbReference type="ChEBI" id="CHEBI:15378"/>
        <dbReference type="ChEBI" id="CHEBI:29969"/>
        <dbReference type="ChEBI" id="CHEBI:64479"/>
        <dbReference type="ChEBI" id="CHEBI:78463"/>
        <dbReference type="ChEBI" id="CHEBI:78809"/>
        <dbReference type="EC" id="2.3.1.181"/>
    </reaction>
</comment>
<reference evidence="12 13" key="1">
    <citation type="submission" date="2015-06" db="EMBL/GenBank/DDBJ databases">
        <title>Lineage-specific patterns of genome deterioration in obligate symbionts.</title>
        <authorList>
            <person name="Bennett G.M."/>
            <person name="McCutcheon J.P."/>
            <person name="McDonald B.R."/>
            <person name="Moran N.A."/>
        </authorList>
    </citation>
    <scope>NUCLEOTIDE SEQUENCE [LARGE SCALE GENOMIC DNA]</scope>
    <source>
        <strain evidence="12 13">B-GSS</strain>
    </source>
</reference>
<keyword evidence="13" id="KW-1185">Reference proteome</keyword>
<organism evidence="12 13">
    <name type="scientific">Candidatus Palibaumannia cicadellinicola</name>
    <dbReference type="NCBI Taxonomy" id="186490"/>
    <lineage>
        <taxon>Bacteria</taxon>
        <taxon>Pseudomonadati</taxon>
        <taxon>Pseudomonadota</taxon>
        <taxon>Gammaproteobacteria</taxon>
        <taxon>Candidatus Palibaumannia</taxon>
    </lineage>
</organism>
<comment type="miscellaneous">
    <text evidence="6">In the reaction, the free carboxyl group of octanoic acid is attached via an amide linkage to the epsilon-amino group of a specific lysine residue of lipoyl domains of lipoate-dependent enzymes.</text>
</comment>
<feature type="site" description="Lowers pKa of active site Cys" evidence="6 10">
    <location>
        <position position="125"/>
    </location>
</feature>
<dbReference type="InterPro" id="IPR020605">
    <property type="entry name" value="Octanoyltransferase_CS"/>
</dbReference>
<name>A0A0K2BKT4_9GAMM</name>
<dbReference type="CDD" id="cd16444">
    <property type="entry name" value="LipB"/>
    <property type="match status" value="1"/>
</dbReference>
<dbReference type="InterPro" id="IPR045864">
    <property type="entry name" value="aa-tRNA-synth_II/BPL/LPL"/>
</dbReference>
<dbReference type="Gene3D" id="3.30.930.10">
    <property type="entry name" value="Bira Bifunctional Protein, Domain 2"/>
    <property type="match status" value="1"/>
</dbReference>
<gene>
    <name evidence="6 12" type="primary">lipB</name>
    <name evidence="12" type="ORF">AB162_197</name>
</gene>
<evidence type="ECO:0000256" key="5">
    <source>
        <dbReference type="ARBA" id="ARBA00024732"/>
    </source>
</evidence>
<comment type="similarity">
    <text evidence="6 7">Belongs to the LipB family.</text>
</comment>
<dbReference type="AlphaFoldDB" id="A0A0K2BKT4"/>
<dbReference type="HAMAP" id="MF_00013">
    <property type="entry name" value="LipB"/>
    <property type="match status" value="1"/>
</dbReference>
<evidence type="ECO:0000256" key="8">
    <source>
        <dbReference type="PIRSR" id="PIRSR016262-1"/>
    </source>
</evidence>
<feature type="domain" description="BPL/LPL catalytic" evidence="11">
    <location>
        <begin position="22"/>
        <end position="196"/>
    </location>
</feature>
<comment type="subcellular location">
    <subcellularLocation>
        <location evidence="6">Cytoplasm</location>
    </subcellularLocation>
</comment>
<dbReference type="GO" id="GO:0033819">
    <property type="term" value="F:lipoyl(octanoyl) transferase activity"/>
    <property type="evidence" value="ECO:0007669"/>
    <property type="project" value="UniProtKB-EC"/>
</dbReference>
<dbReference type="KEGG" id="bcig:AB162_197"/>
<feature type="binding site" evidence="6 9">
    <location>
        <begin position="141"/>
        <end position="143"/>
    </location>
    <ligand>
        <name>substrate</name>
    </ligand>
</feature>
<sequence>MGIQPYLSILQAMHHFTDNRKMQTPDEVWLVQHPPVFTQGQAGKSSNLLMPGDIPVVQSDRGGQVTYHGPGQQLMYVMLDLRRRKLSVRNLVSLLEKTVITTLDYFSINAYTRANAPGVYVGKYKICSIGLRIKKGYSLHGLALNIAMDLAPFLLINPCGESGLRMTQVSQLLSVEFRIEYLVYRLIYTFLSLIKT</sequence>
<dbReference type="Proteomes" id="UP000056466">
    <property type="component" value="Chromosome"/>
</dbReference>
<dbReference type="NCBIfam" id="NF010922">
    <property type="entry name" value="PRK14342.1"/>
    <property type="match status" value="1"/>
</dbReference>
<accession>A0A0K2BKT4</accession>
<dbReference type="NCBIfam" id="TIGR00214">
    <property type="entry name" value="lipB"/>
    <property type="match status" value="1"/>
</dbReference>
<dbReference type="PROSITE" id="PS01313">
    <property type="entry name" value="LIPB"/>
    <property type="match status" value="1"/>
</dbReference>
<comment type="pathway">
    <text evidence="1 6 7">Protein modification; protein lipoylation via endogenous pathway; protein N(6)-(lipoyl)lysine from octanoyl-[acyl-carrier-protein]: step 1/2.</text>
</comment>
<evidence type="ECO:0000256" key="10">
    <source>
        <dbReference type="PIRSR" id="PIRSR016262-3"/>
    </source>
</evidence>
<protein>
    <recommendedName>
        <fullName evidence="6 7">Octanoyltransferase</fullName>
        <ecNumber evidence="6 7">2.3.1.181</ecNumber>
    </recommendedName>
    <alternativeName>
        <fullName evidence="6">Lipoate-protein ligase B</fullName>
    </alternativeName>
    <alternativeName>
        <fullName evidence="6">Lipoyl/octanoyl transferase</fullName>
    </alternativeName>
    <alternativeName>
        <fullName evidence="6">Octanoyl-[acyl-carrier-protein]-protein N-octanoyltransferase</fullName>
    </alternativeName>
</protein>
<dbReference type="Pfam" id="PF21948">
    <property type="entry name" value="LplA-B_cat"/>
    <property type="match status" value="1"/>
</dbReference>